<evidence type="ECO:0000313" key="1">
    <source>
        <dbReference type="EMBL" id="GFO42339.1"/>
    </source>
</evidence>
<dbReference type="EMBL" id="BLXT01007790">
    <property type="protein sequence ID" value="GFO42339.1"/>
    <property type="molecule type" value="Genomic_DNA"/>
</dbReference>
<dbReference type="AlphaFoldDB" id="A0AAV4DDQ7"/>
<name>A0AAV4DDQ7_9GAST</name>
<protein>
    <submittedName>
        <fullName evidence="1">Uncharacterized protein</fullName>
    </submittedName>
</protein>
<gene>
    <name evidence="1" type="ORF">PoB_006884400</name>
</gene>
<accession>A0AAV4DDQ7</accession>
<comment type="caution">
    <text evidence="1">The sequence shown here is derived from an EMBL/GenBank/DDBJ whole genome shotgun (WGS) entry which is preliminary data.</text>
</comment>
<proteinExistence type="predicted"/>
<keyword evidence="2" id="KW-1185">Reference proteome</keyword>
<organism evidence="1 2">
    <name type="scientific">Plakobranchus ocellatus</name>
    <dbReference type="NCBI Taxonomy" id="259542"/>
    <lineage>
        <taxon>Eukaryota</taxon>
        <taxon>Metazoa</taxon>
        <taxon>Spiralia</taxon>
        <taxon>Lophotrochozoa</taxon>
        <taxon>Mollusca</taxon>
        <taxon>Gastropoda</taxon>
        <taxon>Heterobranchia</taxon>
        <taxon>Euthyneura</taxon>
        <taxon>Panpulmonata</taxon>
        <taxon>Sacoglossa</taxon>
        <taxon>Placobranchoidea</taxon>
        <taxon>Plakobranchidae</taxon>
        <taxon>Plakobranchus</taxon>
    </lineage>
</organism>
<dbReference type="Proteomes" id="UP000735302">
    <property type="component" value="Unassembled WGS sequence"/>
</dbReference>
<evidence type="ECO:0000313" key="2">
    <source>
        <dbReference type="Proteomes" id="UP000735302"/>
    </source>
</evidence>
<sequence>MPETHTHTHTQTHRKSNLLSHCHARYHPISVVNSISADPYWSLQRLSTCPSGHVILLPGKYREWSVLIKQALSLDLMRSGLLNSINTVGIQWSDSHLAEDRSDGLGLT</sequence>
<reference evidence="1 2" key="1">
    <citation type="journal article" date="2021" name="Elife">
        <title>Chloroplast acquisition without the gene transfer in kleptoplastic sea slugs, Plakobranchus ocellatus.</title>
        <authorList>
            <person name="Maeda T."/>
            <person name="Takahashi S."/>
            <person name="Yoshida T."/>
            <person name="Shimamura S."/>
            <person name="Takaki Y."/>
            <person name="Nagai Y."/>
            <person name="Toyoda A."/>
            <person name="Suzuki Y."/>
            <person name="Arimoto A."/>
            <person name="Ishii H."/>
            <person name="Satoh N."/>
            <person name="Nishiyama T."/>
            <person name="Hasebe M."/>
            <person name="Maruyama T."/>
            <person name="Minagawa J."/>
            <person name="Obokata J."/>
            <person name="Shigenobu S."/>
        </authorList>
    </citation>
    <scope>NUCLEOTIDE SEQUENCE [LARGE SCALE GENOMIC DNA]</scope>
</reference>